<organism evidence="2 3">
    <name type="scientific">Tupaia chinensis</name>
    <name type="common">Chinese tree shrew</name>
    <name type="synonym">Tupaia belangeri chinensis</name>
    <dbReference type="NCBI Taxonomy" id="246437"/>
    <lineage>
        <taxon>Eukaryota</taxon>
        <taxon>Metazoa</taxon>
        <taxon>Chordata</taxon>
        <taxon>Craniata</taxon>
        <taxon>Vertebrata</taxon>
        <taxon>Euteleostomi</taxon>
        <taxon>Mammalia</taxon>
        <taxon>Eutheria</taxon>
        <taxon>Euarchontoglires</taxon>
        <taxon>Scandentia</taxon>
        <taxon>Tupaiidae</taxon>
        <taxon>Tupaia</taxon>
    </lineage>
</organism>
<feature type="region of interest" description="Disordered" evidence="1">
    <location>
        <begin position="65"/>
        <end position="86"/>
    </location>
</feature>
<reference evidence="3" key="1">
    <citation type="submission" date="2012-07" db="EMBL/GenBank/DDBJ databases">
        <title>Genome of the Chinese tree shrew, a rising model animal genetically related to primates.</title>
        <authorList>
            <person name="Zhang G."/>
            <person name="Fan Y."/>
            <person name="Yao Y."/>
            <person name="Huang Z."/>
        </authorList>
    </citation>
    <scope>NUCLEOTIDE SEQUENCE [LARGE SCALE GENOMIC DNA]</scope>
</reference>
<evidence type="ECO:0000313" key="3">
    <source>
        <dbReference type="Proteomes" id="UP000011518"/>
    </source>
</evidence>
<sequence length="86" mass="9427">MKYNTASDAGHRHPDPQEAVLAPWEYPKSRLLLSTGESEHCYGPTTPSYSTLHCAAPYLMISTRNGADTKPWSHIDKPQTEGPSGS</sequence>
<dbReference type="EMBL" id="KB320510">
    <property type="protein sequence ID" value="ELW70007.1"/>
    <property type="molecule type" value="Genomic_DNA"/>
</dbReference>
<dbReference type="Proteomes" id="UP000011518">
    <property type="component" value="Unassembled WGS sequence"/>
</dbReference>
<evidence type="ECO:0000256" key="1">
    <source>
        <dbReference type="SAM" id="MobiDB-lite"/>
    </source>
</evidence>
<gene>
    <name evidence="2" type="ORF">TREES_T100019307</name>
</gene>
<protein>
    <submittedName>
        <fullName evidence="2">Uncharacterized protein</fullName>
    </submittedName>
</protein>
<reference evidence="3" key="2">
    <citation type="journal article" date="2013" name="Nat. Commun.">
        <title>Genome of the Chinese tree shrew.</title>
        <authorList>
            <person name="Fan Y."/>
            <person name="Huang Z.Y."/>
            <person name="Cao C.C."/>
            <person name="Chen C.S."/>
            <person name="Chen Y.X."/>
            <person name="Fan D.D."/>
            <person name="He J."/>
            <person name="Hou H.L."/>
            <person name="Hu L."/>
            <person name="Hu X.T."/>
            <person name="Jiang X.T."/>
            <person name="Lai R."/>
            <person name="Lang Y.S."/>
            <person name="Liang B."/>
            <person name="Liao S.G."/>
            <person name="Mu D."/>
            <person name="Ma Y.Y."/>
            <person name="Niu Y.Y."/>
            <person name="Sun X.Q."/>
            <person name="Xia J.Q."/>
            <person name="Xiao J."/>
            <person name="Xiong Z.Q."/>
            <person name="Xu L."/>
            <person name="Yang L."/>
            <person name="Zhang Y."/>
            <person name="Zhao W."/>
            <person name="Zhao X.D."/>
            <person name="Zheng Y.T."/>
            <person name="Zhou J.M."/>
            <person name="Zhu Y.B."/>
            <person name="Zhang G.J."/>
            <person name="Wang J."/>
            <person name="Yao Y.G."/>
        </authorList>
    </citation>
    <scope>NUCLEOTIDE SEQUENCE [LARGE SCALE GENOMIC DNA]</scope>
</reference>
<accession>L9L8J7</accession>
<name>L9L8J7_TUPCH</name>
<dbReference type="AlphaFoldDB" id="L9L8J7"/>
<evidence type="ECO:0000313" key="2">
    <source>
        <dbReference type="EMBL" id="ELW70007.1"/>
    </source>
</evidence>
<keyword evidence="3" id="KW-1185">Reference proteome</keyword>
<proteinExistence type="predicted"/>
<dbReference type="InParanoid" id="L9L8J7"/>